<dbReference type="Gene3D" id="3.40.50.720">
    <property type="entry name" value="NAD(P)-binding Rossmann-like Domain"/>
    <property type="match status" value="1"/>
</dbReference>
<dbReference type="SUPFAM" id="SSF51735">
    <property type="entry name" value="NAD(P)-binding Rossmann-fold domains"/>
    <property type="match status" value="1"/>
</dbReference>
<dbReference type="PROSITE" id="PS51201">
    <property type="entry name" value="RCK_N"/>
    <property type="match status" value="1"/>
</dbReference>
<evidence type="ECO:0000259" key="1">
    <source>
        <dbReference type="PROSITE" id="PS51201"/>
    </source>
</evidence>
<gene>
    <name evidence="3" type="ORF">EQU24_06590</name>
</gene>
<name>A0A4P9UL52_METBY</name>
<accession>A0A4P9UL52</accession>
<proteinExistence type="predicted"/>
<sequence length="217" mass="24264">MAQYAIIGLGRFGMTLALQLAKMGNDVIGVDNERKVIERVANSLSHAMIADVTDEGVLKELSLDYYDAVVVAIGEDMQASLICVVHLKNLGIKNIWVKATTEEHHLILKSLDVSRIIHPEEEMGIRTARALHYPMVREYMTLGDRQYVVEIPAVEKLSGSSLADLLSEVKNQVFCLLIKRREKLYPSPHEQFVIECGDVLILAGDRPSLTKLVPRLM</sequence>
<dbReference type="InterPro" id="IPR050721">
    <property type="entry name" value="Trk_Ktr_HKT_K-transport"/>
</dbReference>
<dbReference type="InterPro" id="IPR036721">
    <property type="entry name" value="RCK_C_sf"/>
</dbReference>
<evidence type="ECO:0000313" key="3">
    <source>
        <dbReference type="EMBL" id="QCW81954.1"/>
    </source>
</evidence>
<dbReference type="KEGG" id="mbur:EQU24_06590"/>
<keyword evidence="4" id="KW-1185">Reference proteome</keyword>
<dbReference type="PANTHER" id="PTHR43833:SF7">
    <property type="entry name" value="KTR SYSTEM POTASSIUM UPTAKE PROTEIN C"/>
    <property type="match status" value="1"/>
</dbReference>
<evidence type="ECO:0000313" key="4">
    <source>
        <dbReference type="Proteomes" id="UP000305881"/>
    </source>
</evidence>
<dbReference type="STRING" id="675511.GCA_000341735_01696"/>
<dbReference type="RefSeq" id="WP_017840249.1">
    <property type="nucleotide sequence ID" value="NZ_CP035467.1"/>
</dbReference>
<dbReference type="OrthoDB" id="9776294at2"/>
<dbReference type="PROSITE" id="PS51202">
    <property type="entry name" value="RCK_C"/>
    <property type="match status" value="1"/>
</dbReference>
<dbReference type="PANTHER" id="PTHR43833">
    <property type="entry name" value="POTASSIUM CHANNEL PROTEIN 2-RELATED-RELATED"/>
    <property type="match status" value="1"/>
</dbReference>
<dbReference type="AlphaFoldDB" id="A0A4P9UL52"/>
<organism evidence="3 4">
    <name type="scientific">Methylotuvimicrobium buryatense</name>
    <name type="common">Methylomicrobium buryatense</name>
    <dbReference type="NCBI Taxonomy" id="95641"/>
    <lineage>
        <taxon>Bacteria</taxon>
        <taxon>Pseudomonadati</taxon>
        <taxon>Pseudomonadota</taxon>
        <taxon>Gammaproteobacteria</taxon>
        <taxon>Methylococcales</taxon>
        <taxon>Methylococcaceae</taxon>
        <taxon>Methylotuvimicrobium</taxon>
    </lineage>
</organism>
<feature type="domain" description="RCK C-terminal" evidence="2">
    <location>
        <begin position="137"/>
        <end position="217"/>
    </location>
</feature>
<evidence type="ECO:0000259" key="2">
    <source>
        <dbReference type="PROSITE" id="PS51202"/>
    </source>
</evidence>
<feature type="domain" description="RCK N-terminal" evidence="1">
    <location>
        <begin position="1"/>
        <end position="117"/>
    </location>
</feature>
<dbReference type="Pfam" id="PF02254">
    <property type="entry name" value="TrkA_N"/>
    <property type="match status" value="1"/>
</dbReference>
<dbReference type="GO" id="GO:0008324">
    <property type="term" value="F:monoatomic cation transmembrane transporter activity"/>
    <property type="evidence" value="ECO:0007669"/>
    <property type="project" value="InterPro"/>
</dbReference>
<dbReference type="InterPro" id="IPR003148">
    <property type="entry name" value="RCK_N"/>
</dbReference>
<dbReference type="GO" id="GO:0006813">
    <property type="term" value="P:potassium ion transport"/>
    <property type="evidence" value="ECO:0007669"/>
    <property type="project" value="InterPro"/>
</dbReference>
<dbReference type="EMBL" id="CP035467">
    <property type="protein sequence ID" value="QCW81954.1"/>
    <property type="molecule type" value="Genomic_DNA"/>
</dbReference>
<dbReference type="InterPro" id="IPR036291">
    <property type="entry name" value="NAD(P)-bd_dom_sf"/>
</dbReference>
<protein>
    <submittedName>
        <fullName evidence="3">TrkA family potassium uptake protein</fullName>
    </submittedName>
</protein>
<reference evidence="4" key="1">
    <citation type="journal article" date="2019" name="J. Bacteriol.">
        <title>A Mutagenic Screen Identifies a TonB-Dependent Receptor Required for the Lanthanide Metal Switch in the Type I Methanotroph 'Methylotuvimicrobium buryatense' 5GB1C.</title>
        <authorList>
            <person name="Groom J.D."/>
            <person name="Ford S.M."/>
            <person name="Pesesky M.W."/>
            <person name="Lidstrom M.E."/>
        </authorList>
    </citation>
    <scope>NUCLEOTIDE SEQUENCE [LARGE SCALE GENOMIC DNA]</scope>
    <source>
        <strain evidence="4">5GB1C</strain>
    </source>
</reference>
<dbReference type="InterPro" id="IPR006037">
    <property type="entry name" value="RCK_C"/>
</dbReference>
<dbReference type="SUPFAM" id="SSF116726">
    <property type="entry name" value="TrkA C-terminal domain-like"/>
    <property type="match status" value="1"/>
</dbReference>
<dbReference type="Gene3D" id="3.30.70.1450">
    <property type="entry name" value="Regulator of K+ conductance, C-terminal domain"/>
    <property type="match status" value="1"/>
</dbReference>
<dbReference type="Proteomes" id="UP000305881">
    <property type="component" value="Chromosome"/>
</dbReference>